<dbReference type="InterPro" id="IPR029021">
    <property type="entry name" value="Prot-tyrosine_phosphatase-like"/>
</dbReference>
<dbReference type="Pfam" id="PF17184">
    <property type="entry name" value="Rit1_C"/>
    <property type="match status" value="1"/>
</dbReference>
<evidence type="ECO:0000259" key="1">
    <source>
        <dbReference type="Pfam" id="PF04179"/>
    </source>
</evidence>
<feature type="domain" description="Rit1 DUSP-like" evidence="1">
    <location>
        <begin position="425"/>
        <end position="520"/>
    </location>
</feature>
<dbReference type="AlphaFoldDB" id="A0AAP0BI73"/>
<keyword evidence="4" id="KW-1185">Reference proteome</keyword>
<dbReference type="GO" id="GO:0005737">
    <property type="term" value="C:cytoplasm"/>
    <property type="evidence" value="ECO:0007669"/>
    <property type="project" value="TreeGrafter"/>
</dbReference>
<dbReference type="Proteomes" id="UP001418222">
    <property type="component" value="Unassembled WGS sequence"/>
</dbReference>
<reference evidence="3 4" key="1">
    <citation type="journal article" date="2022" name="Nat. Plants">
        <title>Genomes of leafy and leafless Platanthera orchids illuminate the evolution of mycoheterotrophy.</title>
        <authorList>
            <person name="Li M.H."/>
            <person name="Liu K.W."/>
            <person name="Li Z."/>
            <person name="Lu H.C."/>
            <person name="Ye Q.L."/>
            <person name="Zhang D."/>
            <person name="Wang J.Y."/>
            <person name="Li Y.F."/>
            <person name="Zhong Z.M."/>
            <person name="Liu X."/>
            <person name="Yu X."/>
            <person name="Liu D.K."/>
            <person name="Tu X.D."/>
            <person name="Liu B."/>
            <person name="Hao Y."/>
            <person name="Liao X.Y."/>
            <person name="Jiang Y.T."/>
            <person name="Sun W.H."/>
            <person name="Chen J."/>
            <person name="Chen Y.Q."/>
            <person name="Ai Y."/>
            <person name="Zhai J.W."/>
            <person name="Wu S.S."/>
            <person name="Zhou Z."/>
            <person name="Hsiao Y.Y."/>
            <person name="Wu W.L."/>
            <person name="Chen Y.Y."/>
            <person name="Lin Y.F."/>
            <person name="Hsu J.L."/>
            <person name="Li C.Y."/>
            <person name="Wang Z.W."/>
            <person name="Zhao X."/>
            <person name="Zhong W.Y."/>
            <person name="Ma X.K."/>
            <person name="Ma L."/>
            <person name="Huang J."/>
            <person name="Chen G.Z."/>
            <person name="Huang M.Z."/>
            <person name="Huang L."/>
            <person name="Peng D.H."/>
            <person name="Luo Y.B."/>
            <person name="Zou S.Q."/>
            <person name="Chen S.P."/>
            <person name="Lan S."/>
            <person name="Tsai W.C."/>
            <person name="Van de Peer Y."/>
            <person name="Liu Z.J."/>
        </authorList>
    </citation>
    <scope>NUCLEOTIDE SEQUENCE [LARGE SCALE GENOMIC DNA]</scope>
    <source>
        <strain evidence="3">Lor287</strain>
    </source>
</reference>
<evidence type="ECO:0000259" key="2">
    <source>
        <dbReference type="Pfam" id="PF17184"/>
    </source>
</evidence>
<dbReference type="EMBL" id="JBBWWQ010000009">
    <property type="protein sequence ID" value="KAK8938984.1"/>
    <property type="molecule type" value="Genomic_DNA"/>
</dbReference>
<evidence type="ECO:0008006" key="5">
    <source>
        <dbReference type="Google" id="ProtNLM"/>
    </source>
</evidence>
<evidence type="ECO:0000313" key="4">
    <source>
        <dbReference type="Proteomes" id="UP001418222"/>
    </source>
</evidence>
<dbReference type="PANTHER" id="PTHR31811:SF0">
    <property type="entry name" value="TRNA A64-2'-O-RIBOSYLPHOSPHATE TRANSFERASE"/>
    <property type="match status" value="1"/>
</dbReference>
<evidence type="ECO:0000313" key="3">
    <source>
        <dbReference type="EMBL" id="KAK8938984.1"/>
    </source>
</evidence>
<dbReference type="GO" id="GO:0019988">
    <property type="term" value="P:charged-tRNA amino acid modification"/>
    <property type="evidence" value="ECO:0007669"/>
    <property type="project" value="InterPro"/>
</dbReference>
<dbReference type="PIRSF" id="PIRSF007747">
    <property type="entry name" value="Ribosyl_Ptfrase"/>
    <property type="match status" value="1"/>
</dbReference>
<protein>
    <recommendedName>
        <fullName evidence="5">Initiator tRNA phosphoribosyl transferase family protein</fullName>
    </recommendedName>
</protein>
<dbReference type="PANTHER" id="PTHR31811">
    <property type="entry name" value="TRNA A64-2'-O-RIBOSYLPHOSPHATE TRANSFERASE"/>
    <property type="match status" value="1"/>
</dbReference>
<accession>A0AAP0BI73</accession>
<sequence length="549" mass="61368">MSTEAAAADPIEEEGLIRIYRIARSIKKRDNSIYNALRSIYEDSIFVGEIAGLWPDLPLVANLRCGLWYSRRFDATCYFKSTDGHANNWSFSTSRLNLHLAFLAGQRGGCIIVDSTRKGKRFPDSMSKTIPVWACVLNRAIERRLRKTPEQIKGDGQQDLRISSCETLEKNMPPNWDCSLHLPLWVSNTERASIEHLIEEWTRQLEACGADIDSLASIIVKPLRPLWISQKTVIWLNEVPEYDSWNFTPIILVSASASHGKIQLRSTSEYSWHYIPGAGDDEESWARGLHPNLFWKKAYDIIDSGPSMCNQKVSELVEKDRVYRVQRCDFSPPVTASTCKKLANNGSIPGEQSCLSVASELSISKSPKSPNSECGLYWIGLTNLAVGTALAGFEDGAGLNGIHGADCVLNCDPKSLSYSTSNDEYLDLPILSSKLDRFSLISSLYTAIKFAELHLKRGKRLLICCHNVITISGCVPISMLMSLFILSTSYLEGDTREPDKIISRAEQRKLKIVSKVKVQNSAITGAQGSRSDLRARFAYNYGFVFEFHA</sequence>
<dbReference type="InterPro" id="IPR007306">
    <property type="entry name" value="Rit1"/>
</dbReference>
<dbReference type="Pfam" id="PF04179">
    <property type="entry name" value="Init_tRNA_PT"/>
    <property type="match status" value="1"/>
</dbReference>
<dbReference type="Gene3D" id="3.90.190.10">
    <property type="entry name" value="Protein tyrosine phosphatase superfamily"/>
    <property type="match status" value="1"/>
</dbReference>
<dbReference type="InterPro" id="IPR033421">
    <property type="entry name" value="Rit1_DUSP-like"/>
</dbReference>
<gene>
    <name evidence="3" type="ORF">KSP39_PZI011700</name>
</gene>
<dbReference type="InterPro" id="IPR033449">
    <property type="entry name" value="Rit1_N"/>
</dbReference>
<proteinExistence type="predicted"/>
<name>A0AAP0BI73_9ASPA</name>
<feature type="domain" description="Rit1 N-terminal" evidence="2">
    <location>
        <begin position="26"/>
        <end position="318"/>
    </location>
</feature>
<comment type="caution">
    <text evidence="3">The sequence shown here is derived from an EMBL/GenBank/DDBJ whole genome shotgun (WGS) entry which is preliminary data.</text>
</comment>
<organism evidence="3 4">
    <name type="scientific">Platanthera zijinensis</name>
    <dbReference type="NCBI Taxonomy" id="2320716"/>
    <lineage>
        <taxon>Eukaryota</taxon>
        <taxon>Viridiplantae</taxon>
        <taxon>Streptophyta</taxon>
        <taxon>Embryophyta</taxon>
        <taxon>Tracheophyta</taxon>
        <taxon>Spermatophyta</taxon>
        <taxon>Magnoliopsida</taxon>
        <taxon>Liliopsida</taxon>
        <taxon>Asparagales</taxon>
        <taxon>Orchidaceae</taxon>
        <taxon>Orchidoideae</taxon>
        <taxon>Orchideae</taxon>
        <taxon>Orchidinae</taxon>
        <taxon>Platanthera</taxon>
    </lineage>
</organism>
<dbReference type="GO" id="GO:0043399">
    <property type="term" value="F:tRNA adenosine(64)-2'-O-ribosylphosphate transferase activity"/>
    <property type="evidence" value="ECO:0007669"/>
    <property type="project" value="InterPro"/>
</dbReference>